<dbReference type="Gene3D" id="3.40.50.1970">
    <property type="match status" value="1"/>
</dbReference>
<dbReference type="Pfam" id="PF00465">
    <property type="entry name" value="Fe-ADH"/>
    <property type="match status" value="1"/>
</dbReference>
<dbReference type="GO" id="GO:1990002">
    <property type="term" value="F:methylglyoxal reductase (NADPH) (acetol producing) activity"/>
    <property type="evidence" value="ECO:0007669"/>
    <property type="project" value="TreeGrafter"/>
</dbReference>
<dbReference type="GO" id="GO:1990362">
    <property type="term" value="F:butanol dehydrogenase (NAD+) activity"/>
    <property type="evidence" value="ECO:0007669"/>
    <property type="project" value="InterPro"/>
</dbReference>
<evidence type="ECO:0000259" key="2">
    <source>
        <dbReference type="Pfam" id="PF00465"/>
    </source>
</evidence>
<reference evidence="5" key="1">
    <citation type="submission" date="2017-04" db="EMBL/GenBank/DDBJ databases">
        <title>Function of individual gut microbiota members based on whole genome sequencing of pure cultures obtained from chicken caecum.</title>
        <authorList>
            <person name="Medvecky M."/>
            <person name="Cejkova D."/>
            <person name="Polansky O."/>
            <person name="Karasova D."/>
            <person name="Kubasova T."/>
            <person name="Cizek A."/>
            <person name="Rychlik I."/>
        </authorList>
    </citation>
    <scope>NUCLEOTIDE SEQUENCE [LARGE SCALE GENOMIC DNA]</scope>
    <source>
        <strain evidence="5">An5</strain>
    </source>
</reference>
<dbReference type="PANTHER" id="PTHR43633:SF1">
    <property type="entry name" value="ALCOHOL DEHYDROGENASE YQHD"/>
    <property type="match status" value="1"/>
</dbReference>
<evidence type="ECO:0000313" key="4">
    <source>
        <dbReference type="EMBL" id="OUN88638.1"/>
    </source>
</evidence>
<gene>
    <name evidence="4" type="ORF">B5G02_05325</name>
</gene>
<dbReference type="GO" id="GO:0008106">
    <property type="term" value="F:alcohol dehydrogenase (NADP+) activity"/>
    <property type="evidence" value="ECO:0007669"/>
    <property type="project" value="TreeGrafter"/>
</dbReference>
<dbReference type="InterPro" id="IPR001670">
    <property type="entry name" value="ADH_Fe/GldA"/>
</dbReference>
<organism evidence="4 5">
    <name type="scientific">[Collinsella] massiliensis</name>
    <dbReference type="NCBI Taxonomy" id="1232426"/>
    <lineage>
        <taxon>Bacteria</taxon>
        <taxon>Bacillati</taxon>
        <taxon>Actinomycetota</taxon>
        <taxon>Coriobacteriia</taxon>
        <taxon>Coriobacteriales</taxon>
        <taxon>Coriobacteriaceae</taxon>
        <taxon>Enorma</taxon>
    </lineage>
</organism>
<evidence type="ECO:0000259" key="3">
    <source>
        <dbReference type="Pfam" id="PF25137"/>
    </source>
</evidence>
<evidence type="ECO:0000256" key="1">
    <source>
        <dbReference type="ARBA" id="ARBA00023002"/>
    </source>
</evidence>
<dbReference type="InterPro" id="IPR056798">
    <property type="entry name" value="ADH_Fe_C"/>
</dbReference>
<name>A0A1Y3XWG6_9ACTN</name>
<dbReference type="PANTHER" id="PTHR43633">
    <property type="entry name" value="ALCOHOL DEHYDROGENASE YQHD"/>
    <property type="match status" value="1"/>
</dbReference>
<protein>
    <submittedName>
        <fullName evidence="4">NADH-dependent alcohol dehydrogenase</fullName>
    </submittedName>
</protein>
<dbReference type="CDD" id="cd08187">
    <property type="entry name" value="BDH"/>
    <property type="match status" value="1"/>
</dbReference>
<dbReference type="Pfam" id="PF25137">
    <property type="entry name" value="ADH_Fe_C"/>
    <property type="match status" value="1"/>
</dbReference>
<feature type="domain" description="Alcohol dehydrogenase iron-type/glycerol dehydrogenase GldA" evidence="2">
    <location>
        <begin position="10"/>
        <end position="184"/>
    </location>
</feature>
<dbReference type="Gene3D" id="1.20.1090.10">
    <property type="entry name" value="Dehydroquinate synthase-like - alpha domain"/>
    <property type="match status" value="1"/>
</dbReference>
<proteinExistence type="predicted"/>
<dbReference type="GO" id="GO:0046872">
    <property type="term" value="F:metal ion binding"/>
    <property type="evidence" value="ECO:0007669"/>
    <property type="project" value="InterPro"/>
</dbReference>
<dbReference type="EMBL" id="NFIE01000010">
    <property type="protein sequence ID" value="OUN88638.1"/>
    <property type="molecule type" value="Genomic_DNA"/>
</dbReference>
<dbReference type="InterPro" id="IPR044731">
    <property type="entry name" value="BDH-like"/>
</dbReference>
<accession>A0A1Y3XWG6</accession>
<dbReference type="OrthoDB" id="323926at2"/>
<dbReference type="AlphaFoldDB" id="A0A1Y3XWG6"/>
<dbReference type="GO" id="GO:0005829">
    <property type="term" value="C:cytosol"/>
    <property type="evidence" value="ECO:0007669"/>
    <property type="project" value="TreeGrafter"/>
</dbReference>
<dbReference type="Proteomes" id="UP000195781">
    <property type="component" value="Unassembled WGS sequence"/>
</dbReference>
<dbReference type="FunFam" id="3.40.50.1970:FF:000003">
    <property type="entry name" value="Alcohol dehydrogenase, iron-containing"/>
    <property type="match status" value="1"/>
</dbReference>
<dbReference type="SUPFAM" id="SSF56796">
    <property type="entry name" value="Dehydroquinate synthase-like"/>
    <property type="match status" value="1"/>
</dbReference>
<keyword evidence="1" id="KW-0560">Oxidoreductase</keyword>
<sequence>MLGNFTYQNPTKLIFGADAMDMLVDELKQYGPVVQLVYGGGSIKRNGIYDQVMAALEAAGKTVVEDGGVMPNPTVEKLYEGVKIARENHVDFILAVGGGSCIDYAKGVAVSVNLPEDVDPWQKYWVDFDEPTCPVVPVGSVLTMVGTGSEMNCGSVITNHEAKMKVGHVFANPDVFPKFAVLNPEFTYTLPRYQMVAGIFDIMNHITEQYFSGEDDNTSDYLSEGLMRSLVHASRIAVENPEDYEARSNIMWCATWALNTLVACGKTTDWEVHMLGQAVGAHTDATHGMTLAAVALPYYRLVMPYGLAKFARFATAVWGVEAAGKTEEELAAAGLDAMEAWMREIGCVMSISELGATEDMLEALADSTLVMEGGYHALTRDEIIRVFEESLKAE</sequence>
<comment type="caution">
    <text evidence="4">The sequence shown here is derived from an EMBL/GenBank/DDBJ whole genome shotgun (WGS) entry which is preliminary data.</text>
</comment>
<keyword evidence="5" id="KW-1185">Reference proteome</keyword>
<dbReference type="RefSeq" id="WP_094335458.1">
    <property type="nucleotide sequence ID" value="NZ_NFIE01000010.1"/>
</dbReference>
<feature type="domain" description="Fe-containing alcohol dehydrogenase-like C-terminal" evidence="3">
    <location>
        <begin position="196"/>
        <end position="390"/>
    </location>
</feature>
<evidence type="ECO:0000313" key="5">
    <source>
        <dbReference type="Proteomes" id="UP000195781"/>
    </source>
</evidence>